<protein>
    <submittedName>
        <fullName evidence="2">S-adenosyl-L-methionine-dependent methyltransferase-like</fullName>
    </submittedName>
</protein>
<gene>
    <name evidence="2" type="ORF">2548</name>
</gene>
<dbReference type="GO" id="GO:0008757">
    <property type="term" value="F:S-adenosylmethionine-dependent methyltransferase activity"/>
    <property type="evidence" value="ECO:0007669"/>
    <property type="project" value="UniProtKB-ARBA"/>
</dbReference>
<dbReference type="AlphaFoldDB" id="A0A0E4C9I0"/>
<keyword evidence="2" id="KW-0489">Methyltransferase</keyword>
<keyword evidence="2" id="KW-0808">Transferase</keyword>
<feature type="domain" description="Methyltransferase small" evidence="1">
    <location>
        <begin position="37"/>
        <end position="191"/>
    </location>
</feature>
<dbReference type="PANTHER" id="PTHR47739">
    <property type="entry name" value="TRNA1(VAL) (ADENINE(37)-N6)-METHYLTRANSFERASE"/>
    <property type="match status" value="1"/>
</dbReference>
<evidence type="ECO:0000313" key="3">
    <source>
        <dbReference type="Proteomes" id="UP000045545"/>
    </source>
</evidence>
<dbReference type="InterPro" id="IPR002052">
    <property type="entry name" value="DNA_methylase_N6_adenine_CS"/>
</dbReference>
<dbReference type="GO" id="GO:0003676">
    <property type="term" value="F:nucleic acid binding"/>
    <property type="evidence" value="ECO:0007669"/>
    <property type="project" value="InterPro"/>
</dbReference>
<dbReference type="Gene3D" id="3.40.50.150">
    <property type="entry name" value="Vaccinia Virus protein VP39"/>
    <property type="match status" value="1"/>
</dbReference>
<dbReference type="RefSeq" id="WP_076982657.1">
    <property type="nucleotide sequence ID" value="NZ_CGIH01000045.1"/>
</dbReference>
<evidence type="ECO:0000313" key="2">
    <source>
        <dbReference type="EMBL" id="CFY01240.1"/>
    </source>
</evidence>
<dbReference type="Pfam" id="PF05175">
    <property type="entry name" value="MTS"/>
    <property type="match status" value="1"/>
</dbReference>
<organism evidence="2 3">
    <name type="scientific">Syntrophomonas zehnderi OL-4</name>
    <dbReference type="NCBI Taxonomy" id="690567"/>
    <lineage>
        <taxon>Bacteria</taxon>
        <taxon>Bacillati</taxon>
        <taxon>Bacillota</taxon>
        <taxon>Clostridia</taxon>
        <taxon>Eubacteriales</taxon>
        <taxon>Syntrophomonadaceae</taxon>
        <taxon>Syntrophomonas</taxon>
    </lineage>
</organism>
<reference evidence="2 3" key="1">
    <citation type="submission" date="2015-03" db="EMBL/GenBank/DDBJ databases">
        <authorList>
            <person name="Murphy D."/>
        </authorList>
    </citation>
    <scope>NUCLEOTIDE SEQUENCE [LARGE SCALE GENOMIC DNA]</scope>
    <source>
        <strain evidence="2 3">OL-4</strain>
    </source>
</reference>
<dbReference type="CDD" id="cd02440">
    <property type="entry name" value="AdoMet_MTases"/>
    <property type="match status" value="1"/>
</dbReference>
<dbReference type="STRING" id="690567.2548"/>
<dbReference type="InterPro" id="IPR050210">
    <property type="entry name" value="tRNA_Adenine-N(6)_MTase"/>
</dbReference>
<dbReference type="SUPFAM" id="SSF53335">
    <property type="entry name" value="S-adenosyl-L-methionine-dependent methyltransferases"/>
    <property type="match status" value="1"/>
</dbReference>
<keyword evidence="3" id="KW-1185">Reference proteome</keyword>
<sequence>MYDEKVPIYAGETVDDLILGDMRIIQPEKGYRFSLDAVLLAHFPEPPWQHVIELGAGSGVISLLMAYRDPQARFTSLEIQPAVAERAARSVALNGIEDRIEILNADIREAENLLPTGEAELVVSNPPFWRRGEGKVSTNPEEALARHEISLTLNELIQKGAYLLRPGGKMAIIHQSKRLDEALEIFRRYNVPARRIRTVHSFINQPARLVLIEAVKNRPGPLAVMPPLIIYTHPGLYSPEIKSIYADG</sequence>
<dbReference type="GO" id="GO:0008170">
    <property type="term" value="F:N-methyltransferase activity"/>
    <property type="evidence" value="ECO:0007669"/>
    <property type="project" value="UniProtKB-ARBA"/>
</dbReference>
<dbReference type="Proteomes" id="UP000045545">
    <property type="component" value="Unassembled WGS sequence"/>
</dbReference>
<name>A0A0E4C9I0_9FIRM</name>
<dbReference type="EMBL" id="CGIH01000045">
    <property type="protein sequence ID" value="CFY01240.1"/>
    <property type="molecule type" value="Genomic_DNA"/>
</dbReference>
<dbReference type="InterPro" id="IPR007848">
    <property type="entry name" value="Small_mtfrase_dom"/>
</dbReference>
<accession>A0A0E4C9I0</accession>
<dbReference type="PANTHER" id="PTHR47739:SF1">
    <property type="entry name" value="TRNA1(VAL) (ADENINE(37)-N6)-METHYLTRANSFERASE"/>
    <property type="match status" value="1"/>
</dbReference>
<evidence type="ECO:0000259" key="1">
    <source>
        <dbReference type="Pfam" id="PF05175"/>
    </source>
</evidence>
<dbReference type="InterPro" id="IPR029063">
    <property type="entry name" value="SAM-dependent_MTases_sf"/>
</dbReference>
<dbReference type="GO" id="GO:0032259">
    <property type="term" value="P:methylation"/>
    <property type="evidence" value="ECO:0007669"/>
    <property type="project" value="UniProtKB-KW"/>
</dbReference>
<dbReference type="PROSITE" id="PS00092">
    <property type="entry name" value="N6_MTASE"/>
    <property type="match status" value="1"/>
</dbReference>
<proteinExistence type="predicted"/>